<dbReference type="Gene3D" id="1.20.120.1630">
    <property type="match status" value="1"/>
</dbReference>
<keyword evidence="3 5" id="KW-1133">Transmembrane helix</keyword>
<feature type="transmembrane region" description="Helical" evidence="5">
    <location>
        <begin position="152"/>
        <end position="169"/>
    </location>
</feature>
<keyword evidence="4 5" id="KW-0472">Membrane</keyword>
<organism evidence="7 8">
    <name type="scientific">Spongiibacter pelagi</name>
    <dbReference type="NCBI Taxonomy" id="2760804"/>
    <lineage>
        <taxon>Bacteria</taxon>
        <taxon>Pseudomonadati</taxon>
        <taxon>Pseudomonadota</taxon>
        <taxon>Gammaproteobacteria</taxon>
        <taxon>Cellvibrionales</taxon>
        <taxon>Spongiibacteraceae</taxon>
        <taxon>Spongiibacter</taxon>
    </lineage>
</organism>
<dbReference type="PANTHER" id="PTHR10556">
    <property type="entry name" value="3-OXO-5-ALPHA-STEROID 4-DEHYDROGENASE"/>
    <property type="match status" value="1"/>
</dbReference>
<comment type="subcellular location">
    <subcellularLocation>
        <location evidence="1">Membrane</location>
        <topology evidence="1">Multi-pass membrane protein</topology>
    </subcellularLocation>
</comment>
<feature type="domain" description="3-oxo-5-alpha-steroid 4-dehydrogenase C-terminal" evidence="6">
    <location>
        <begin position="116"/>
        <end position="260"/>
    </location>
</feature>
<dbReference type="AlphaFoldDB" id="A0A927C4Z8"/>
<dbReference type="GO" id="GO:0016627">
    <property type="term" value="F:oxidoreductase activity, acting on the CH-CH group of donors"/>
    <property type="evidence" value="ECO:0007669"/>
    <property type="project" value="InterPro"/>
</dbReference>
<evidence type="ECO:0000259" key="6">
    <source>
        <dbReference type="Pfam" id="PF02544"/>
    </source>
</evidence>
<accession>A0A927C4Z8</accession>
<proteinExistence type="predicted"/>
<evidence type="ECO:0000256" key="4">
    <source>
        <dbReference type="ARBA" id="ARBA00023136"/>
    </source>
</evidence>
<keyword evidence="2 5" id="KW-0812">Transmembrane</keyword>
<dbReference type="FunFam" id="1.20.120.1630:FF:000014">
    <property type="entry name" value="Steroid 5-alpha reductase, putative"/>
    <property type="match status" value="1"/>
</dbReference>
<evidence type="ECO:0000313" key="8">
    <source>
        <dbReference type="Proteomes" id="UP000610558"/>
    </source>
</evidence>
<protein>
    <submittedName>
        <fullName evidence="7">DUF1295 domain-containing protein</fullName>
    </submittedName>
</protein>
<evidence type="ECO:0000256" key="3">
    <source>
        <dbReference type="ARBA" id="ARBA00022989"/>
    </source>
</evidence>
<feature type="transmembrane region" description="Helical" evidence="5">
    <location>
        <begin position="111"/>
        <end position="132"/>
    </location>
</feature>
<comment type="caution">
    <text evidence="7">The sequence shown here is derived from an EMBL/GenBank/DDBJ whole genome shotgun (WGS) entry which is preliminary data.</text>
</comment>
<feature type="transmembrane region" description="Helical" evidence="5">
    <location>
        <begin position="6"/>
        <end position="29"/>
    </location>
</feature>
<dbReference type="Proteomes" id="UP000610558">
    <property type="component" value="Unassembled WGS sequence"/>
</dbReference>
<evidence type="ECO:0000256" key="5">
    <source>
        <dbReference type="SAM" id="Phobius"/>
    </source>
</evidence>
<evidence type="ECO:0000313" key="7">
    <source>
        <dbReference type="EMBL" id="MBD2859851.1"/>
    </source>
</evidence>
<dbReference type="PANTHER" id="PTHR10556:SF43">
    <property type="entry name" value="STEROID 5-ALPHA-REDUCTASE DET2"/>
    <property type="match status" value="1"/>
</dbReference>
<dbReference type="GO" id="GO:0016132">
    <property type="term" value="P:brassinosteroid biosynthetic process"/>
    <property type="evidence" value="ECO:0007669"/>
    <property type="project" value="TreeGrafter"/>
</dbReference>
<dbReference type="InterPro" id="IPR039357">
    <property type="entry name" value="SRD5A/TECR"/>
</dbReference>
<gene>
    <name evidence="7" type="ORF">IB286_12635</name>
</gene>
<feature type="transmembrane region" description="Helical" evidence="5">
    <location>
        <begin position="64"/>
        <end position="90"/>
    </location>
</feature>
<dbReference type="EMBL" id="JACXLD010000007">
    <property type="protein sequence ID" value="MBD2859851.1"/>
    <property type="molecule type" value="Genomic_DNA"/>
</dbReference>
<dbReference type="GO" id="GO:0016020">
    <property type="term" value="C:membrane"/>
    <property type="evidence" value="ECO:0007669"/>
    <property type="project" value="UniProtKB-SubCell"/>
</dbReference>
<dbReference type="InterPro" id="IPR001104">
    <property type="entry name" value="3-oxo-5_a-steroid_4-DH_C"/>
</dbReference>
<dbReference type="Pfam" id="PF02544">
    <property type="entry name" value="Steroid_dh"/>
    <property type="match status" value="1"/>
</dbReference>
<sequence length="260" mass="29422">MTITTFYHDLLLAFALMSVAVFVVLQWIIKAAYGRHNDGNLAWWWGPSIPTRWSWVVMEAPSSIGFAVIFFMGAQALSAAPLLLFTIWQVHYFHRSFIYPFKRKLKPGDTTPLLIPALAVITNLGIAFLNAAILSWSELGADYSHWLSDPRLWLGLAIFGLGFLVNRHADAMLAALRKPGESGYKIPRGWLYEYISCPNYLGEILIWTGWAVASWSEAGAVFVLWTTANLLPRALSNHRWYRDTFEDYPTTRKALIPGVL</sequence>
<keyword evidence="8" id="KW-1185">Reference proteome</keyword>
<evidence type="ECO:0000256" key="1">
    <source>
        <dbReference type="ARBA" id="ARBA00004141"/>
    </source>
</evidence>
<dbReference type="PROSITE" id="PS50244">
    <property type="entry name" value="S5A_REDUCTASE"/>
    <property type="match status" value="1"/>
</dbReference>
<reference evidence="7" key="1">
    <citation type="submission" date="2020-09" db="EMBL/GenBank/DDBJ databases">
        <authorList>
            <person name="Yoon J.-W."/>
        </authorList>
    </citation>
    <scope>NUCLEOTIDE SEQUENCE</scope>
    <source>
        <strain evidence="7">KMU-158</strain>
    </source>
</reference>
<name>A0A927C4Z8_9GAMM</name>
<evidence type="ECO:0000256" key="2">
    <source>
        <dbReference type="ARBA" id="ARBA00022692"/>
    </source>
</evidence>
<dbReference type="RefSeq" id="WP_190766099.1">
    <property type="nucleotide sequence ID" value="NZ_JACXLD010000007.1"/>
</dbReference>